<feature type="region of interest" description="Disordered" evidence="6">
    <location>
        <begin position="443"/>
        <end position="463"/>
    </location>
</feature>
<dbReference type="SUPFAM" id="SSF58104">
    <property type="entry name" value="Methyl-accepting chemotaxis protein (MCP) signaling domain"/>
    <property type="match status" value="1"/>
</dbReference>
<name>A0ABV7K249_9ALTE</name>
<evidence type="ECO:0000256" key="6">
    <source>
        <dbReference type="SAM" id="MobiDB-lite"/>
    </source>
</evidence>
<dbReference type="EMBL" id="JBHRSX010000100">
    <property type="protein sequence ID" value="MFC3204125.1"/>
    <property type="molecule type" value="Genomic_DNA"/>
</dbReference>
<comment type="similarity">
    <text evidence="3">Belongs to the methyl-accepting chemotaxis (MCP) protein family.</text>
</comment>
<evidence type="ECO:0000256" key="2">
    <source>
        <dbReference type="ARBA" id="ARBA00023224"/>
    </source>
</evidence>
<feature type="domain" description="PAS" evidence="8">
    <location>
        <begin position="155"/>
        <end position="179"/>
    </location>
</feature>
<comment type="caution">
    <text evidence="11">The sequence shown here is derived from an EMBL/GenBank/DDBJ whole genome shotgun (WGS) entry which is preliminary data.</text>
</comment>
<dbReference type="Proteomes" id="UP001595477">
    <property type="component" value="Unassembled WGS sequence"/>
</dbReference>
<dbReference type="SMART" id="SM00283">
    <property type="entry name" value="MA"/>
    <property type="match status" value="1"/>
</dbReference>
<feature type="compositionally biased region" description="Polar residues" evidence="6">
    <location>
        <begin position="445"/>
        <end position="463"/>
    </location>
</feature>
<keyword evidence="5" id="KW-0175">Coiled coil</keyword>
<dbReference type="CDD" id="cd11386">
    <property type="entry name" value="MCP_signal"/>
    <property type="match status" value="1"/>
</dbReference>
<dbReference type="InterPro" id="IPR001610">
    <property type="entry name" value="PAC"/>
</dbReference>
<dbReference type="SMART" id="SM00086">
    <property type="entry name" value="PAC"/>
    <property type="match status" value="2"/>
</dbReference>
<dbReference type="PRINTS" id="PR00260">
    <property type="entry name" value="CHEMTRNSDUCR"/>
</dbReference>
<dbReference type="InterPro" id="IPR000014">
    <property type="entry name" value="PAS"/>
</dbReference>
<dbReference type="Gene3D" id="3.30.450.20">
    <property type="entry name" value="PAS domain"/>
    <property type="match status" value="3"/>
</dbReference>
<dbReference type="SMART" id="SM00091">
    <property type="entry name" value="PAS"/>
    <property type="match status" value="3"/>
</dbReference>
<keyword evidence="1" id="KW-0488">Methylation</keyword>
<feature type="compositionally biased region" description="Low complexity" evidence="6">
    <location>
        <begin position="679"/>
        <end position="690"/>
    </location>
</feature>
<sequence>MNLRNLFGGQPEPQTPAYYEIALNAISSGVMVADKDRNIIYANPAVYNLLKRYEADIRTVLPHFSADNLVGQNIDQFHKDPGHQRRILADLRAPMSSSIVVGDVNFDLKLTPLLDAQGNPNGAMVEWVDKTEYNLTSNKLGALDRSQGVIEFRPNGEILTANENFLNLMGYDEREIVGKHHRIFVDKEYANSSEYKELWAKLNRGEYESGEFLRFNSRGEEVWIQASYNPVLTSNGKVTRVIKYATDITEEKRKNAYFSGQIKAINQSQAVIEFDPTGKILEANDNFLNTMGYTLGEIQGKHHSMFVDPSLRSSNEYRLFWEQLADGQFQTGEYNRIGNGGKDVWIQATYSPIIDDNGKVFRVVKYATDITGRKMAVNDICEVMLALSKGSLTSRLEREYEGEFEQLAQSVNDFVANLSSIIHEIRSGSETINNASAEIAKGNADLSSRTEQQASSLEETASSMEEITSTVQLNADNAKQANGLASEASRVAIDGGKLIEQVVDTMADINQSAKKIEDIIGVIDGIAFQTNILALNAAVEAARAGEQGRGFAVVASEVRTLAQRSANAAKDIKGLISDSVTKVESGNELVNQSGATMSEIVTAIQRVNDIMSEIASASAEQASGIDEINKAVVQMDEMTQQNAALVEEAAAAAESMSSQASQLISRVNFFDIGDSSEHAPAPVAAQVPTAKSKPRVPAKSIAPRAQQFSAAAPNDDDEWESF</sequence>
<keyword evidence="12" id="KW-1185">Reference proteome</keyword>
<organism evidence="11 12">
    <name type="scientific">Alteromonas oceani</name>
    <dbReference type="NCBI Taxonomy" id="2071609"/>
    <lineage>
        <taxon>Bacteria</taxon>
        <taxon>Pseudomonadati</taxon>
        <taxon>Pseudomonadota</taxon>
        <taxon>Gammaproteobacteria</taxon>
        <taxon>Alteromonadales</taxon>
        <taxon>Alteromonadaceae</taxon>
        <taxon>Alteromonas/Salinimonas group</taxon>
        <taxon>Alteromonas</taxon>
    </lineage>
</organism>
<feature type="domain" description="Methyl-accepting transducer" evidence="7">
    <location>
        <begin position="428"/>
        <end position="657"/>
    </location>
</feature>
<feature type="region of interest" description="Disordered" evidence="6">
    <location>
        <begin position="678"/>
        <end position="722"/>
    </location>
</feature>
<proteinExistence type="inferred from homology"/>
<feature type="coiled-coil region" evidence="5">
    <location>
        <begin position="628"/>
        <end position="655"/>
    </location>
</feature>
<evidence type="ECO:0000259" key="8">
    <source>
        <dbReference type="PROSITE" id="PS50112"/>
    </source>
</evidence>
<dbReference type="InterPro" id="IPR004089">
    <property type="entry name" value="MCPsignal_dom"/>
</dbReference>
<dbReference type="InterPro" id="IPR003660">
    <property type="entry name" value="HAMP_dom"/>
</dbReference>
<gene>
    <name evidence="11" type="ORF">ACFOEW_20160</name>
</gene>
<dbReference type="CDD" id="cd06225">
    <property type="entry name" value="HAMP"/>
    <property type="match status" value="1"/>
</dbReference>
<evidence type="ECO:0000256" key="1">
    <source>
        <dbReference type="ARBA" id="ARBA00022481"/>
    </source>
</evidence>
<dbReference type="InterPro" id="IPR013655">
    <property type="entry name" value="PAS_fold_3"/>
</dbReference>
<reference evidence="12" key="1">
    <citation type="journal article" date="2019" name="Int. J. Syst. Evol. Microbiol.">
        <title>The Global Catalogue of Microorganisms (GCM) 10K type strain sequencing project: providing services to taxonomists for standard genome sequencing and annotation.</title>
        <authorList>
            <consortium name="The Broad Institute Genomics Platform"/>
            <consortium name="The Broad Institute Genome Sequencing Center for Infectious Disease"/>
            <person name="Wu L."/>
            <person name="Ma J."/>
        </authorList>
    </citation>
    <scope>NUCLEOTIDE SEQUENCE [LARGE SCALE GENOMIC DNA]</scope>
    <source>
        <strain evidence="12">KCTC 52449</strain>
    </source>
</reference>
<evidence type="ECO:0000259" key="7">
    <source>
        <dbReference type="PROSITE" id="PS50111"/>
    </source>
</evidence>
<evidence type="ECO:0000313" key="11">
    <source>
        <dbReference type="EMBL" id="MFC3204125.1"/>
    </source>
</evidence>
<evidence type="ECO:0000256" key="5">
    <source>
        <dbReference type="SAM" id="Coils"/>
    </source>
</evidence>
<dbReference type="Pfam" id="PF00015">
    <property type="entry name" value="MCPsignal"/>
    <property type="match status" value="1"/>
</dbReference>
<dbReference type="Pfam" id="PF13188">
    <property type="entry name" value="PAS_8"/>
    <property type="match status" value="1"/>
</dbReference>
<evidence type="ECO:0000256" key="3">
    <source>
        <dbReference type="ARBA" id="ARBA00029447"/>
    </source>
</evidence>
<dbReference type="InterPro" id="IPR000700">
    <property type="entry name" value="PAS-assoc_C"/>
</dbReference>
<feature type="domain" description="PAC" evidence="9">
    <location>
        <begin position="208"/>
        <end position="260"/>
    </location>
</feature>
<dbReference type="PANTHER" id="PTHR43531">
    <property type="entry name" value="PROTEIN ICFG"/>
    <property type="match status" value="1"/>
</dbReference>
<feature type="domain" description="PAS" evidence="8">
    <location>
        <begin position="271"/>
        <end position="310"/>
    </location>
</feature>
<evidence type="ECO:0000313" key="12">
    <source>
        <dbReference type="Proteomes" id="UP001595477"/>
    </source>
</evidence>
<dbReference type="SUPFAM" id="SSF55785">
    <property type="entry name" value="PYP-like sensor domain (PAS domain)"/>
    <property type="match status" value="3"/>
</dbReference>
<dbReference type="PANTHER" id="PTHR43531:SF14">
    <property type="entry name" value="METHYL-ACCEPTING CHEMOTAXIS PROTEIN I-RELATED"/>
    <property type="match status" value="1"/>
</dbReference>
<dbReference type="RefSeq" id="WP_123324085.1">
    <property type="nucleotide sequence ID" value="NZ_JBHRSX010000100.1"/>
</dbReference>
<dbReference type="CDD" id="cd00130">
    <property type="entry name" value="PAS"/>
    <property type="match status" value="2"/>
</dbReference>
<dbReference type="InterPro" id="IPR035965">
    <property type="entry name" value="PAS-like_dom_sf"/>
</dbReference>
<dbReference type="Pfam" id="PF08447">
    <property type="entry name" value="PAS_3"/>
    <property type="match status" value="1"/>
</dbReference>
<keyword evidence="2 4" id="KW-0807">Transducer</keyword>
<dbReference type="InterPro" id="IPR051310">
    <property type="entry name" value="MCP_chemotaxis"/>
</dbReference>
<protein>
    <submittedName>
        <fullName evidence="11">Methyl-accepting chemotaxis protein</fullName>
    </submittedName>
</protein>
<accession>A0ABV7K249</accession>
<dbReference type="PROSITE" id="PS50112">
    <property type="entry name" value="PAS"/>
    <property type="match status" value="2"/>
</dbReference>
<evidence type="ECO:0000259" key="9">
    <source>
        <dbReference type="PROSITE" id="PS50113"/>
    </source>
</evidence>
<dbReference type="Gene3D" id="1.10.287.950">
    <property type="entry name" value="Methyl-accepting chemotaxis protein"/>
    <property type="match status" value="1"/>
</dbReference>
<dbReference type="Pfam" id="PF13426">
    <property type="entry name" value="PAS_9"/>
    <property type="match status" value="1"/>
</dbReference>
<dbReference type="PROSITE" id="PS50111">
    <property type="entry name" value="CHEMOTAXIS_TRANSDUC_2"/>
    <property type="match status" value="1"/>
</dbReference>
<dbReference type="Pfam" id="PF00672">
    <property type="entry name" value="HAMP"/>
    <property type="match status" value="1"/>
</dbReference>
<dbReference type="NCBIfam" id="TIGR00229">
    <property type="entry name" value="sensory_box"/>
    <property type="match status" value="2"/>
</dbReference>
<feature type="domain" description="PAC" evidence="9">
    <location>
        <begin position="330"/>
        <end position="382"/>
    </location>
</feature>
<dbReference type="PROSITE" id="PS50885">
    <property type="entry name" value="HAMP"/>
    <property type="match status" value="1"/>
</dbReference>
<evidence type="ECO:0000259" key="10">
    <source>
        <dbReference type="PROSITE" id="PS50885"/>
    </source>
</evidence>
<dbReference type="InterPro" id="IPR004090">
    <property type="entry name" value="Chemotax_Me-accpt_rcpt"/>
</dbReference>
<evidence type="ECO:0000256" key="4">
    <source>
        <dbReference type="PROSITE-ProRule" id="PRU00284"/>
    </source>
</evidence>
<dbReference type="PROSITE" id="PS50113">
    <property type="entry name" value="PAC"/>
    <property type="match status" value="2"/>
</dbReference>
<feature type="domain" description="HAMP" evidence="10">
    <location>
        <begin position="382"/>
        <end position="423"/>
    </location>
</feature>